<keyword evidence="1" id="KW-1133">Transmembrane helix</keyword>
<evidence type="ECO:0000313" key="3">
    <source>
        <dbReference type="Proteomes" id="UP000233398"/>
    </source>
</evidence>
<keyword evidence="1" id="KW-0472">Membrane</keyword>
<dbReference type="RefSeq" id="WP_101073654.1">
    <property type="nucleotide sequence ID" value="NZ_PISP01000003.1"/>
</dbReference>
<proteinExistence type="predicted"/>
<keyword evidence="3" id="KW-1185">Reference proteome</keyword>
<name>A0A2N0VG69_9BACT</name>
<dbReference type="Proteomes" id="UP000233398">
    <property type="component" value="Unassembled WGS sequence"/>
</dbReference>
<dbReference type="AlphaFoldDB" id="A0A2N0VG69"/>
<feature type="transmembrane region" description="Helical" evidence="1">
    <location>
        <begin position="9"/>
        <end position="26"/>
    </location>
</feature>
<comment type="caution">
    <text evidence="2">The sequence shown here is derived from an EMBL/GenBank/DDBJ whole genome shotgun (WGS) entry which is preliminary data.</text>
</comment>
<sequence length="158" mass="18544">MDLYTRNKILTVVLGILIVALSYFLYRSIVDPYQEVIEEREMVERERHRMELVRDVLVQYRNRRGNFPPTDGGLDSLVQFLKTDEFIVERADSLFTFMPPSTYSADSLVFSPRPPHNKFEYTLNDTIRPRLYLLENPGTDDKIGDLQRTTLLNAPNWN</sequence>
<accession>A0A2N0VG69</accession>
<organism evidence="2 3">
    <name type="scientific">Rhodohalobacter barkolensis</name>
    <dbReference type="NCBI Taxonomy" id="2053187"/>
    <lineage>
        <taxon>Bacteria</taxon>
        <taxon>Pseudomonadati</taxon>
        <taxon>Balneolota</taxon>
        <taxon>Balneolia</taxon>
        <taxon>Balneolales</taxon>
        <taxon>Balneolaceae</taxon>
        <taxon>Rhodohalobacter</taxon>
    </lineage>
</organism>
<gene>
    <name evidence="2" type="ORF">CWD77_11200</name>
</gene>
<evidence type="ECO:0000256" key="1">
    <source>
        <dbReference type="SAM" id="Phobius"/>
    </source>
</evidence>
<keyword evidence="1" id="KW-0812">Transmembrane</keyword>
<evidence type="ECO:0000313" key="2">
    <source>
        <dbReference type="EMBL" id="PKD43181.1"/>
    </source>
</evidence>
<dbReference type="OrthoDB" id="1524109at2"/>
<protein>
    <recommendedName>
        <fullName evidence="4">Type II secretion system protein GspG C-terminal domain-containing protein</fullName>
    </recommendedName>
</protein>
<reference evidence="2 3" key="1">
    <citation type="submission" date="2017-11" db="EMBL/GenBank/DDBJ databases">
        <title>Rhodohalobacter 15182 sp. nov., isolated from a salt lake.</title>
        <authorList>
            <person name="Han S."/>
        </authorList>
    </citation>
    <scope>NUCLEOTIDE SEQUENCE [LARGE SCALE GENOMIC DNA]</scope>
    <source>
        <strain evidence="2 3">15182</strain>
    </source>
</reference>
<dbReference type="EMBL" id="PISP01000003">
    <property type="protein sequence ID" value="PKD43181.1"/>
    <property type="molecule type" value="Genomic_DNA"/>
</dbReference>
<evidence type="ECO:0008006" key="4">
    <source>
        <dbReference type="Google" id="ProtNLM"/>
    </source>
</evidence>